<evidence type="ECO:0000313" key="2">
    <source>
        <dbReference type="EMBL" id="EDQ01659.1"/>
    </source>
</evidence>
<keyword evidence="1" id="KW-0547">Nucleotide-binding</keyword>
<dbReference type="Gene3D" id="3.40.50.300">
    <property type="entry name" value="P-loop containing nucleotide triphosphate hydrolases"/>
    <property type="match status" value="1"/>
</dbReference>
<dbReference type="RefSeq" id="WP_005497804.1">
    <property type="nucleotide sequence ID" value="NZ_ABIC01000008.1"/>
</dbReference>
<dbReference type="PANTHER" id="PTHR40453">
    <property type="entry name" value="PROTEIN YOEF"/>
    <property type="match status" value="1"/>
</dbReference>
<accession>A9D3C4</accession>
<dbReference type="PANTHER" id="PTHR40453:SF2">
    <property type="entry name" value="ACETATE KINASE EUTP-RELATED"/>
    <property type="match status" value="1"/>
</dbReference>
<name>A9D3C4_9GAMM</name>
<keyword evidence="3" id="KW-1185">Reference proteome</keyword>
<dbReference type="InterPro" id="IPR027417">
    <property type="entry name" value="P-loop_NTPase"/>
</dbReference>
<dbReference type="CDD" id="cd00882">
    <property type="entry name" value="Ras_like_GTPase"/>
    <property type="match status" value="1"/>
</dbReference>
<comment type="similarity">
    <text evidence="1">Belongs to the EutP/PduV family.</text>
</comment>
<dbReference type="PIRSF" id="PIRSF036409">
    <property type="entry name" value="EutP_PduV"/>
    <property type="match status" value="1"/>
</dbReference>
<dbReference type="EMBL" id="ABIC01000008">
    <property type="protein sequence ID" value="EDQ01659.1"/>
    <property type="molecule type" value="Genomic_DNA"/>
</dbReference>
<evidence type="ECO:0000313" key="3">
    <source>
        <dbReference type="Proteomes" id="UP000005839"/>
    </source>
</evidence>
<protein>
    <submittedName>
        <fullName evidence="2">Putative ethanolamine utilization protein</fullName>
    </submittedName>
</protein>
<dbReference type="Pfam" id="PF10662">
    <property type="entry name" value="PduV-EutP"/>
    <property type="match status" value="1"/>
</dbReference>
<dbReference type="AlphaFoldDB" id="A9D3C4"/>
<dbReference type="Proteomes" id="UP000005839">
    <property type="component" value="Unassembled WGS sequence"/>
</dbReference>
<dbReference type="STRING" id="314608.KT99_16369"/>
<gene>
    <name evidence="2" type="ORF">KT99_16369</name>
</gene>
<sequence>MKNKNLDSVVFVGEVDAGKSALVDQLISQDANTGKTQAPIYYPGKVIDTPGEFIVNRALNGALLTTICNVKTIVLVHPADAKNFSSSSGLLRVYPNKNIVGVISKVDASNADVDRAVKLLRQNGIPEPYFKTSIFDQASIDRLSHYLLSLQQPVLE</sequence>
<reference evidence="2 3" key="1">
    <citation type="submission" date="2007-10" db="EMBL/GenBank/DDBJ databases">
        <authorList>
            <person name="Yayanos A."/>
            <person name="Ferriera S."/>
            <person name="Johnson J."/>
            <person name="Kravitz S."/>
            <person name="Halpern A."/>
            <person name="Remington K."/>
            <person name="Beeson K."/>
            <person name="Tran B."/>
            <person name="Rogers Y.-H."/>
            <person name="Friedman R."/>
            <person name="Venter J.C."/>
        </authorList>
    </citation>
    <scope>NUCLEOTIDE SEQUENCE [LARGE SCALE GENOMIC DNA]</scope>
    <source>
        <strain evidence="2 3">KT99</strain>
    </source>
</reference>
<dbReference type="InterPro" id="IPR012381">
    <property type="entry name" value="EutP_PduV"/>
</dbReference>
<dbReference type="GO" id="GO:0006576">
    <property type="term" value="P:biogenic amine metabolic process"/>
    <property type="evidence" value="ECO:0007669"/>
    <property type="project" value="InterPro"/>
</dbReference>
<dbReference type="SUPFAM" id="SSF52540">
    <property type="entry name" value="P-loop containing nucleoside triphosphate hydrolases"/>
    <property type="match status" value="1"/>
</dbReference>
<evidence type="ECO:0000256" key="1">
    <source>
        <dbReference type="PIRNR" id="PIRNR036409"/>
    </source>
</evidence>
<proteinExistence type="inferred from homology"/>
<organism evidence="2 3">
    <name type="scientific">Shewanella benthica KT99</name>
    <dbReference type="NCBI Taxonomy" id="314608"/>
    <lineage>
        <taxon>Bacteria</taxon>
        <taxon>Pseudomonadati</taxon>
        <taxon>Pseudomonadota</taxon>
        <taxon>Gammaproteobacteria</taxon>
        <taxon>Alteromonadales</taxon>
        <taxon>Shewanellaceae</taxon>
        <taxon>Shewanella</taxon>
    </lineage>
</organism>
<dbReference type="GO" id="GO:0005524">
    <property type="term" value="F:ATP binding"/>
    <property type="evidence" value="ECO:0007669"/>
    <property type="project" value="UniProtKB-UniRule"/>
</dbReference>
<comment type="caution">
    <text evidence="2">The sequence shown here is derived from an EMBL/GenBank/DDBJ whole genome shotgun (WGS) entry which is preliminary data.</text>
</comment>